<feature type="transmembrane region" description="Helical" evidence="11">
    <location>
        <begin position="284"/>
        <end position="302"/>
    </location>
</feature>
<dbReference type="InterPro" id="IPR035952">
    <property type="entry name" value="Rhomboid-like_sf"/>
</dbReference>
<sequence length="386" mass="44431">MYAIFLVYVTVIYFLLILGNVFVTCVTYHWNQRILLNKENYLLVPRVESPGLHGGVFCFFVWTFVTEKSANREEQVRLLFDDSLREDTNDYDDTDDEEKRVKQALQSIAQFEVEDGTIPPKEECLSFPPRNEFPFFIWTVSFFQVVVMASMIAVNRGFVSWNENHWLGPSVQVIRDMGSKDAQYIHSGQLWRLITPIFMHVGVLHLILNLYVQIYFGRRLESWYGMHRMIIMYMMSGIYGNMLSTLFLPQQIQVGASGAIFGLNGILLAEIVQRWRLFGSPGRLLFIVLSNIMISVILGFVLPGVDNFCHLGGLLMGATCGFYVIPKPRETKTRTTLRKLITSSLILFLIVGAVILEYATRVNEWCTFCHLIGCLRVLPWCQSGRW</sequence>
<feature type="transmembrane region" description="Helical" evidence="11">
    <location>
        <begin position="308"/>
        <end position="325"/>
    </location>
</feature>
<comment type="subcellular location">
    <subcellularLocation>
        <location evidence="2 11">Membrane</location>
        <topology evidence="2 11">Multi-pass membrane protein</topology>
    </subcellularLocation>
</comment>
<dbReference type="Proteomes" id="UP000241769">
    <property type="component" value="Unassembled WGS sequence"/>
</dbReference>
<evidence type="ECO:0000256" key="4">
    <source>
        <dbReference type="ARBA" id="ARBA00013039"/>
    </source>
</evidence>
<feature type="transmembrane region" description="Helical" evidence="11">
    <location>
        <begin position="254"/>
        <end position="272"/>
    </location>
</feature>
<dbReference type="InterPro" id="IPR022764">
    <property type="entry name" value="Peptidase_S54_rhomboid_dom"/>
</dbReference>
<dbReference type="GO" id="GO:0016020">
    <property type="term" value="C:membrane"/>
    <property type="evidence" value="ECO:0007669"/>
    <property type="project" value="UniProtKB-SubCell"/>
</dbReference>
<comment type="catalytic activity">
    <reaction evidence="1 11">
        <text>Cleaves type-1 transmembrane domains using a catalytic dyad composed of serine and histidine that are contributed by different transmembrane domains.</text>
        <dbReference type="EC" id="3.4.21.105"/>
    </reaction>
</comment>
<feature type="domain" description="Peptidase S54 rhomboid" evidence="12">
    <location>
        <begin position="188"/>
        <end position="326"/>
    </location>
</feature>
<evidence type="ECO:0000256" key="2">
    <source>
        <dbReference type="ARBA" id="ARBA00004141"/>
    </source>
</evidence>
<dbReference type="PANTHER" id="PTHR22936:SF69">
    <property type="entry name" value="RHOMBOID-LIKE PROTEIN"/>
    <property type="match status" value="1"/>
</dbReference>
<keyword evidence="14" id="KW-1185">Reference proteome</keyword>
<evidence type="ECO:0000313" key="13">
    <source>
        <dbReference type="EMBL" id="PRP77594.1"/>
    </source>
</evidence>
<evidence type="ECO:0000256" key="11">
    <source>
        <dbReference type="RuleBase" id="RU362115"/>
    </source>
</evidence>
<gene>
    <name evidence="13" type="ORF">PROFUN_00455</name>
</gene>
<keyword evidence="7 11" id="KW-0378">Hydrolase</keyword>
<dbReference type="InParanoid" id="A0A2P6N0W3"/>
<protein>
    <recommendedName>
        <fullName evidence="4">rhomboid protease</fullName>
        <ecNumber evidence="4">3.4.21.105</ecNumber>
    </recommendedName>
</protein>
<feature type="transmembrane region" description="Helical" evidence="11">
    <location>
        <begin position="197"/>
        <end position="217"/>
    </location>
</feature>
<keyword evidence="8 11" id="KW-0720">Serine protease</keyword>
<evidence type="ECO:0000256" key="7">
    <source>
        <dbReference type="ARBA" id="ARBA00022801"/>
    </source>
</evidence>
<feature type="transmembrane region" description="Helical" evidence="11">
    <location>
        <begin position="135"/>
        <end position="154"/>
    </location>
</feature>
<dbReference type="AlphaFoldDB" id="A0A2P6N0W3"/>
<evidence type="ECO:0000256" key="3">
    <source>
        <dbReference type="ARBA" id="ARBA00009045"/>
    </source>
</evidence>
<evidence type="ECO:0000256" key="6">
    <source>
        <dbReference type="ARBA" id="ARBA00022692"/>
    </source>
</evidence>
<name>A0A2P6N0W3_9EUKA</name>
<dbReference type="Pfam" id="PF01694">
    <property type="entry name" value="Rhomboid"/>
    <property type="match status" value="1"/>
</dbReference>
<dbReference type="GO" id="GO:0006508">
    <property type="term" value="P:proteolysis"/>
    <property type="evidence" value="ECO:0007669"/>
    <property type="project" value="UniProtKB-KW"/>
</dbReference>
<evidence type="ECO:0000256" key="1">
    <source>
        <dbReference type="ARBA" id="ARBA00000156"/>
    </source>
</evidence>
<accession>A0A2P6N0W3</accession>
<comment type="function">
    <text evidence="11">Serine protease involved in intramembrane proteolysis.</text>
</comment>
<comment type="caution">
    <text evidence="13">The sequence shown here is derived from an EMBL/GenBank/DDBJ whole genome shotgun (WGS) entry which is preliminary data.</text>
</comment>
<feature type="transmembrane region" description="Helical" evidence="11">
    <location>
        <begin position="229"/>
        <end position="248"/>
    </location>
</feature>
<evidence type="ECO:0000313" key="14">
    <source>
        <dbReference type="Proteomes" id="UP000241769"/>
    </source>
</evidence>
<dbReference type="PANTHER" id="PTHR22936">
    <property type="entry name" value="RHOMBOID-RELATED"/>
    <property type="match status" value="1"/>
</dbReference>
<evidence type="ECO:0000256" key="10">
    <source>
        <dbReference type="ARBA" id="ARBA00023136"/>
    </source>
</evidence>
<comment type="similarity">
    <text evidence="3 11">Belongs to the peptidase S54 family.</text>
</comment>
<evidence type="ECO:0000256" key="5">
    <source>
        <dbReference type="ARBA" id="ARBA00022670"/>
    </source>
</evidence>
<keyword evidence="10 11" id="KW-0472">Membrane</keyword>
<comment type="caution">
    <text evidence="11">Lacks conserved residue(s) required for the propagation of feature annotation.</text>
</comment>
<evidence type="ECO:0000256" key="8">
    <source>
        <dbReference type="ARBA" id="ARBA00022825"/>
    </source>
</evidence>
<evidence type="ECO:0000256" key="9">
    <source>
        <dbReference type="ARBA" id="ARBA00022989"/>
    </source>
</evidence>
<dbReference type="Gene3D" id="1.20.1540.10">
    <property type="entry name" value="Rhomboid-like"/>
    <property type="match status" value="1"/>
</dbReference>
<keyword evidence="5 11" id="KW-0645">Protease</keyword>
<keyword evidence="6 11" id="KW-0812">Transmembrane</keyword>
<organism evidence="13 14">
    <name type="scientific">Planoprotostelium fungivorum</name>
    <dbReference type="NCBI Taxonomy" id="1890364"/>
    <lineage>
        <taxon>Eukaryota</taxon>
        <taxon>Amoebozoa</taxon>
        <taxon>Evosea</taxon>
        <taxon>Variosea</taxon>
        <taxon>Cavosteliida</taxon>
        <taxon>Cavosteliaceae</taxon>
        <taxon>Planoprotostelium</taxon>
    </lineage>
</organism>
<evidence type="ECO:0000259" key="12">
    <source>
        <dbReference type="Pfam" id="PF01694"/>
    </source>
</evidence>
<dbReference type="GO" id="GO:0004252">
    <property type="term" value="F:serine-type endopeptidase activity"/>
    <property type="evidence" value="ECO:0007669"/>
    <property type="project" value="InterPro"/>
</dbReference>
<keyword evidence="9 11" id="KW-1133">Transmembrane helix</keyword>
<feature type="transmembrane region" description="Helical" evidence="11">
    <location>
        <begin position="6"/>
        <end position="30"/>
    </location>
</feature>
<proteinExistence type="inferred from homology"/>
<reference evidence="13 14" key="1">
    <citation type="journal article" date="2018" name="Genome Biol. Evol.">
        <title>Multiple Roots of Fruiting Body Formation in Amoebozoa.</title>
        <authorList>
            <person name="Hillmann F."/>
            <person name="Forbes G."/>
            <person name="Novohradska S."/>
            <person name="Ferling I."/>
            <person name="Riege K."/>
            <person name="Groth M."/>
            <person name="Westermann M."/>
            <person name="Marz M."/>
            <person name="Spaller T."/>
            <person name="Winckler T."/>
            <person name="Schaap P."/>
            <person name="Glockner G."/>
        </authorList>
    </citation>
    <scope>NUCLEOTIDE SEQUENCE [LARGE SCALE GENOMIC DNA]</scope>
    <source>
        <strain evidence="13 14">Jena</strain>
    </source>
</reference>
<dbReference type="SUPFAM" id="SSF144091">
    <property type="entry name" value="Rhomboid-like"/>
    <property type="match status" value="1"/>
</dbReference>
<dbReference type="OrthoDB" id="17726at2759"/>
<dbReference type="EC" id="3.4.21.105" evidence="4"/>
<feature type="transmembrane region" description="Helical" evidence="11">
    <location>
        <begin position="337"/>
        <end position="359"/>
    </location>
</feature>
<dbReference type="InterPro" id="IPR002610">
    <property type="entry name" value="Peptidase_S54_rhomboid-like"/>
</dbReference>
<dbReference type="EMBL" id="MDYQ01000257">
    <property type="protein sequence ID" value="PRP77594.1"/>
    <property type="molecule type" value="Genomic_DNA"/>
</dbReference>
<dbReference type="STRING" id="1890364.A0A2P6N0W3"/>